<organism evidence="1">
    <name type="scientific">Rhizophora mucronata</name>
    <name type="common">Asiatic mangrove</name>
    <dbReference type="NCBI Taxonomy" id="61149"/>
    <lineage>
        <taxon>Eukaryota</taxon>
        <taxon>Viridiplantae</taxon>
        <taxon>Streptophyta</taxon>
        <taxon>Embryophyta</taxon>
        <taxon>Tracheophyta</taxon>
        <taxon>Spermatophyta</taxon>
        <taxon>Magnoliopsida</taxon>
        <taxon>eudicotyledons</taxon>
        <taxon>Gunneridae</taxon>
        <taxon>Pentapetalae</taxon>
        <taxon>rosids</taxon>
        <taxon>fabids</taxon>
        <taxon>Malpighiales</taxon>
        <taxon>Rhizophoraceae</taxon>
        <taxon>Rhizophora</taxon>
    </lineage>
</organism>
<accession>A0A2P2MQ52</accession>
<proteinExistence type="predicted"/>
<name>A0A2P2MQ52_RHIMU</name>
<sequence length="80" mass="8952">MIPELETNAIDRAVANLMFNEMDLNLQHFPLQASVHSKQEMVEATGPVNYSLNQSKIQGFSHHPVFPADALVPVFGEEYP</sequence>
<evidence type="ECO:0000313" key="1">
    <source>
        <dbReference type="EMBL" id="MBX32348.1"/>
    </source>
</evidence>
<reference evidence="1" key="1">
    <citation type="submission" date="2018-02" db="EMBL/GenBank/DDBJ databases">
        <title>Rhizophora mucronata_Transcriptome.</title>
        <authorList>
            <person name="Meera S.P."/>
            <person name="Sreeshan A."/>
            <person name="Augustine A."/>
        </authorList>
    </citation>
    <scope>NUCLEOTIDE SEQUENCE</scope>
    <source>
        <tissue evidence="1">Leaf</tissue>
    </source>
</reference>
<dbReference type="AlphaFoldDB" id="A0A2P2MQ52"/>
<dbReference type="EMBL" id="GGEC01051864">
    <property type="protein sequence ID" value="MBX32348.1"/>
    <property type="molecule type" value="Transcribed_RNA"/>
</dbReference>
<protein>
    <submittedName>
        <fullName evidence="1">Uncharacterized protein</fullName>
    </submittedName>
</protein>